<feature type="region of interest" description="Disordered" evidence="1">
    <location>
        <begin position="1"/>
        <end position="20"/>
    </location>
</feature>
<protein>
    <submittedName>
        <fullName evidence="2">Uncharacterized protein</fullName>
    </submittedName>
</protein>
<organism evidence="2 3">
    <name type="scientific">Riccia sorocarpa</name>
    <dbReference type="NCBI Taxonomy" id="122646"/>
    <lineage>
        <taxon>Eukaryota</taxon>
        <taxon>Viridiplantae</taxon>
        <taxon>Streptophyta</taxon>
        <taxon>Embryophyta</taxon>
        <taxon>Marchantiophyta</taxon>
        <taxon>Marchantiopsida</taxon>
        <taxon>Marchantiidae</taxon>
        <taxon>Marchantiales</taxon>
        <taxon>Ricciaceae</taxon>
        <taxon>Riccia</taxon>
    </lineage>
</organism>
<dbReference type="Proteomes" id="UP001633002">
    <property type="component" value="Unassembled WGS sequence"/>
</dbReference>
<evidence type="ECO:0000313" key="2">
    <source>
        <dbReference type="EMBL" id="KAL3694251.1"/>
    </source>
</evidence>
<evidence type="ECO:0000313" key="3">
    <source>
        <dbReference type="Proteomes" id="UP001633002"/>
    </source>
</evidence>
<comment type="caution">
    <text evidence="2">The sequence shown here is derived from an EMBL/GenBank/DDBJ whole genome shotgun (WGS) entry which is preliminary data.</text>
</comment>
<proteinExistence type="predicted"/>
<evidence type="ECO:0000256" key="1">
    <source>
        <dbReference type="SAM" id="MobiDB-lite"/>
    </source>
</evidence>
<name>A0ABD3HTZ3_9MARC</name>
<feature type="compositionally biased region" description="Acidic residues" evidence="1">
    <location>
        <begin position="96"/>
        <end position="111"/>
    </location>
</feature>
<dbReference type="AlphaFoldDB" id="A0ABD3HTZ3"/>
<keyword evidence="3" id="KW-1185">Reference proteome</keyword>
<reference evidence="2 3" key="1">
    <citation type="submission" date="2024-09" db="EMBL/GenBank/DDBJ databases">
        <title>Chromosome-scale assembly of Riccia sorocarpa.</title>
        <authorList>
            <person name="Paukszto L."/>
        </authorList>
    </citation>
    <scope>NUCLEOTIDE SEQUENCE [LARGE SCALE GENOMIC DNA]</scope>
    <source>
        <strain evidence="2">LP-2024</strain>
        <tissue evidence="2">Aerial parts of the thallus</tissue>
    </source>
</reference>
<accession>A0ABD3HTZ3</accession>
<feature type="region of interest" description="Disordered" evidence="1">
    <location>
        <begin position="51"/>
        <end position="111"/>
    </location>
</feature>
<gene>
    <name evidence="2" type="ORF">R1sor_007902</name>
</gene>
<sequence length="111" mass="11742">MDARMAAASDFLQDSGVPESQPMDFDILDLMGSRGESNTLAVNRRVHGVPVLQTSSQLPPSSNAFGGVTAGRDIPLPDSSAEDEECKEEIPRPAADDDDMDSADESEGSDT</sequence>
<feature type="compositionally biased region" description="Polar residues" evidence="1">
    <location>
        <begin position="52"/>
        <end position="64"/>
    </location>
</feature>
<dbReference type="EMBL" id="JBJQOH010000003">
    <property type="protein sequence ID" value="KAL3694251.1"/>
    <property type="molecule type" value="Genomic_DNA"/>
</dbReference>